<protein>
    <recommendedName>
        <fullName evidence="2">LTD domain-containing protein</fullName>
    </recommendedName>
</protein>
<feature type="non-terminal residue" evidence="3">
    <location>
        <position position="496"/>
    </location>
</feature>
<dbReference type="EMBL" id="BARS01002573">
    <property type="protein sequence ID" value="GAF69517.1"/>
    <property type="molecule type" value="Genomic_DNA"/>
</dbReference>
<name>X0S0Q7_9ZZZZ</name>
<feature type="non-terminal residue" evidence="3">
    <location>
        <position position="1"/>
    </location>
</feature>
<gene>
    <name evidence="3" type="ORF">S01H1_04921</name>
</gene>
<organism evidence="3">
    <name type="scientific">marine sediment metagenome</name>
    <dbReference type="NCBI Taxonomy" id="412755"/>
    <lineage>
        <taxon>unclassified sequences</taxon>
        <taxon>metagenomes</taxon>
        <taxon>ecological metagenomes</taxon>
    </lineage>
</organism>
<evidence type="ECO:0000256" key="1">
    <source>
        <dbReference type="SAM" id="MobiDB-lite"/>
    </source>
</evidence>
<comment type="caution">
    <text evidence="3">The sequence shown here is derived from an EMBL/GenBank/DDBJ whole genome shotgun (WGS) entry which is preliminary data.</text>
</comment>
<reference evidence="3" key="1">
    <citation type="journal article" date="2014" name="Front. Microbiol.">
        <title>High frequency of phylogenetically diverse reductive dehalogenase-homologous genes in deep subseafloor sedimentary metagenomes.</title>
        <authorList>
            <person name="Kawai M."/>
            <person name="Futagami T."/>
            <person name="Toyoda A."/>
            <person name="Takaki Y."/>
            <person name="Nishi S."/>
            <person name="Hori S."/>
            <person name="Arai W."/>
            <person name="Tsubouchi T."/>
            <person name="Morono Y."/>
            <person name="Uchiyama I."/>
            <person name="Ito T."/>
            <person name="Fujiyama A."/>
            <person name="Inagaki F."/>
            <person name="Takami H."/>
        </authorList>
    </citation>
    <scope>NUCLEOTIDE SEQUENCE</scope>
    <source>
        <strain evidence="3">Expedition CK06-06</strain>
    </source>
</reference>
<sequence length="496" mass="54576">PNGPGSIRLVTGTAYDDGVLDTLGYGQDALTFESSPAEDVPNGTSLERVGHLDTDDNSIDFVKMIDPTPQNSNGYVPTYNLSPTINDAHHQPLDIDPAVVTTIIARVTDDSSVSKVQCHYRVNYGTFSSKQMYDDGPSGGHGDIVQNDNNFSCQLPGFNNDDFIEYYISTEDNAGYESTDPYHAPDDAYNFTIGFNHLVINEIMFNPGETDWNLDGDSGDSNDEYIEIYNPNLKTVQLNSYTLTDNDGKTFKLTGQIMGESVEVFFRADGNTLILSNLGDEVILKHYDTIVDRVEYGDPGYDDTDISNAPLAQSDGSISLWPNGNDTDDPKNNFIAFLPPSPGQLNPDPGFPENIAKPDILITEVAFRGGGGGYDNDWIELLCIDDNNNGDGVDLDNFIISNLDSDKPIYKELRSLEIKSGEYLVLILNSDPLNDEINSEQGAEAGQIFIYLEKSGITDTDEQIVLLNPMRKIIDAVCWSDGKFSSVEKSNIMEVY</sequence>
<dbReference type="InterPro" id="IPR001322">
    <property type="entry name" value="Lamin_tail_dom"/>
</dbReference>
<accession>X0S0Q7</accession>
<evidence type="ECO:0000259" key="2">
    <source>
        <dbReference type="PROSITE" id="PS51841"/>
    </source>
</evidence>
<dbReference type="InterPro" id="IPR036415">
    <property type="entry name" value="Lamin_tail_dom_sf"/>
</dbReference>
<dbReference type="PROSITE" id="PS51841">
    <property type="entry name" value="LTD"/>
    <property type="match status" value="1"/>
</dbReference>
<dbReference type="AlphaFoldDB" id="X0S0Q7"/>
<dbReference type="SUPFAM" id="SSF74853">
    <property type="entry name" value="Lamin A/C globular tail domain"/>
    <property type="match status" value="1"/>
</dbReference>
<dbReference type="Pfam" id="PF00932">
    <property type="entry name" value="LTD"/>
    <property type="match status" value="1"/>
</dbReference>
<feature type="region of interest" description="Disordered" evidence="1">
    <location>
        <begin position="33"/>
        <end position="52"/>
    </location>
</feature>
<evidence type="ECO:0000313" key="3">
    <source>
        <dbReference type="EMBL" id="GAF69517.1"/>
    </source>
</evidence>
<proteinExistence type="predicted"/>
<feature type="domain" description="LTD" evidence="2">
    <location>
        <begin position="348"/>
        <end position="496"/>
    </location>
</feature>